<reference evidence="1 2" key="1">
    <citation type="submission" date="2017-04" db="EMBL/GenBank/DDBJ databases">
        <title>Genome Sequence of the Model Brown-Rot Fungus Postia placenta SB12.</title>
        <authorList>
            <consortium name="DOE Joint Genome Institute"/>
            <person name="Gaskell J."/>
            <person name="Kersten P."/>
            <person name="Larrondo L.F."/>
            <person name="Canessa P."/>
            <person name="Martinez D."/>
            <person name="Hibbett D."/>
            <person name="Schmoll M."/>
            <person name="Kubicek C.P."/>
            <person name="Martinez A.T."/>
            <person name="Yadav J."/>
            <person name="Master E."/>
            <person name="Magnuson J.K."/>
            <person name="James T."/>
            <person name="Yaver D."/>
            <person name="Berka R."/>
            <person name="Labutti K."/>
            <person name="Lipzen A."/>
            <person name="Aerts A."/>
            <person name="Barry K."/>
            <person name="Henrissat B."/>
            <person name="Blanchette R."/>
            <person name="Grigoriev I."/>
            <person name="Cullen D."/>
        </authorList>
    </citation>
    <scope>NUCLEOTIDE SEQUENCE [LARGE SCALE GENOMIC DNA]</scope>
    <source>
        <strain evidence="1 2">MAD-698-R-SB12</strain>
    </source>
</reference>
<organism evidence="1 2">
    <name type="scientific">Postia placenta MAD-698-R-SB12</name>
    <dbReference type="NCBI Taxonomy" id="670580"/>
    <lineage>
        <taxon>Eukaryota</taxon>
        <taxon>Fungi</taxon>
        <taxon>Dikarya</taxon>
        <taxon>Basidiomycota</taxon>
        <taxon>Agaricomycotina</taxon>
        <taxon>Agaricomycetes</taxon>
        <taxon>Polyporales</taxon>
        <taxon>Adustoporiaceae</taxon>
        <taxon>Rhodonia</taxon>
    </lineage>
</organism>
<dbReference type="EMBL" id="KZ110613">
    <property type="protein sequence ID" value="OSX56537.1"/>
    <property type="molecule type" value="Genomic_DNA"/>
</dbReference>
<keyword evidence="2" id="KW-1185">Reference proteome</keyword>
<dbReference type="GeneID" id="36326497"/>
<proteinExistence type="predicted"/>
<gene>
    <name evidence="1" type="ORF">POSPLADRAFT_1062682</name>
</gene>
<evidence type="ECO:0000313" key="1">
    <source>
        <dbReference type="EMBL" id="OSX56537.1"/>
    </source>
</evidence>
<evidence type="ECO:0000313" key="2">
    <source>
        <dbReference type="Proteomes" id="UP000194127"/>
    </source>
</evidence>
<protein>
    <submittedName>
        <fullName evidence="1">Uncharacterized protein</fullName>
    </submittedName>
</protein>
<accession>A0A1X6MJC1</accession>
<dbReference type="Proteomes" id="UP000194127">
    <property type="component" value="Unassembled WGS sequence"/>
</dbReference>
<dbReference type="AlphaFoldDB" id="A0A1X6MJC1"/>
<sequence length="100" mass="11534">MEQATTVRNTRVRPTSKILPDFVPEDDPEEIEWMKADLIEVWEQGVMLPGAPQLFVTVGHTYSQLFVEEKIKKKVVQTAEVSVPKQYHEFLKVFSKEASE</sequence>
<name>A0A1X6MJC1_9APHY</name>
<dbReference type="RefSeq" id="XP_024333331.1">
    <property type="nucleotide sequence ID" value="XM_024481547.1"/>
</dbReference>